<dbReference type="Proteomes" id="UP001642260">
    <property type="component" value="Unassembled WGS sequence"/>
</dbReference>
<comment type="caution">
    <text evidence="1">The sequence shown here is derived from an EMBL/GenBank/DDBJ whole genome shotgun (WGS) entry which is preliminary data.</text>
</comment>
<dbReference type="PANTHER" id="PTHR33783">
    <property type="entry name" value="PROTEIN HAIKU1"/>
    <property type="match status" value="1"/>
</dbReference>
<gene>
    <name evidence="1" type="ORF">ERUC_LOCUS34720</name>
</gene>
<sequence>MNQRPRNDYLRENKTGKYTRKSIFDQVQTNANAIPHQPRQPQPKTLVYIIDKEDFKSIVQKLTSNQSCEFLSQNLPNRQKIRPGSTSPVPPNAAGVHVSSHMRYIESLRDESSDSNGELFQQLCDENQSHMQPMLYSNGDKIQQTFNENQTHMPPMSNSNVLISVMTSTLPSPWFNGSPQQMDAAYSLTSTRVEYPQPLTPNFTFSSNPEFFDPVLGRFKLLSSMFLIAITTRLFLHFQIFQNRISIKQEIR</sequence>
<dbReference type="PANTHER" id="PTHR33783:SF5">
    <property type="entry name" value="VQ MOTIF-CONTAINING PROTEIN 5"/>
    <property type="match status" value="1"/>
</dbReference>
<dbReference type="AlphaFoldDB" id="A0ABC8LF88"/>
<dbReference type="InterPro" id="IPR039612">
    <property type="entry name" value="VQ_5/9/14"/>
</dbReference>
<reference evidence="1 2" key="1">
    <citation type="submission" date="2022-03" db="EMBL/GenBank/DDBJ databases">
        <authorList>
            <person name="Macdonald S."/>
            <person name="Ahmed S."/>
            <person name="Newling K."/>
        </authorList>
    </citation>
    <scope>NUCLEOTIDE SEQUENCE [LARGE SCALE GENOMIC DNA]</scope>
</reference>
<evidence type="ECO:0000313" key="1">
    <source>
        <dbReference type="EMBL" id="CAH8382237.1"/>
    </source>
</evidence>
<name>A0ABC8LF88_ERUVS</name>
<dbReference type="EMBL" id="CAKOAT010546265">
    <property type="protein sequence ID" value="CAH8382237.1"/>
    <property type="molecule type" value="Genomic_DNA"/>
</dbReference>
<evidence type="ECO:0000313" key="2">
    <source>
        <dbReference type="Proteomes" id="UP001642260"/>
    </source>
</evidence>
<organism evidence="1 2">
    <name type="scientific">Eruca vesicaria subsp. sativa</name>
    <name type="common">Garden rocket</name>
    <name type="synonym">Eruca sativa</name>
    <dbReference type="NCBI Taxonomy" id="29727"/>
    <lineage>
        <taxon>Eukaryota</taxon>
        <taxon>Viridiplantae</taxon>
        <taxon>Streptophyta</taxon>
        <taxon>Embryophyta</taxon>
        <taxon>Tracheophyta</taxon>
        <taxon>Spermatophyta</taxon>
        <taxon>Magnoliopsida</taxon>
        <taxon>eudicotyledons</taxon>
        <taxon>Gunneridae</taxon>
        <taxon>Pentapetalae</taxon>
        <taxon>rosids</taxon>
        <taxon>malvids</taxon>
        <taxon>Brassicales</taxon>
        <taxon>Brassicaceae</taxon>
        <taxon>Brassiceae</taxon>
        <taxon>Eruca</taxon>
    </lineage>
</organism>
<keyword evidence="2" id="KW-1185">Reference proteome</keyword>
<evidence type="ECO:0008006" key="3">
    <source>
        <dbReference type="Google" id="ProtNLM"/>
    </source>
</evidence>
<proteinExistence type="predicted"/>
<protein>
    <recommendedName>
        <fullName evidence="3">VQ domain-containing protein</fullName>
    </recommendedName>
</protein>
<accession>A0ABC8LF88</accession>